<protein>
    <submittedName>
        <fullName evidence="3">Uncharacterized protein</fullName>
    </submittedName>
</protein>
<keyword evidence="2" id="KW-1133">Transmembrane helix</keyword>
<organism evidence="3 4">
    <name type="scientific">Fibrivirga algicola</name>
    <dbReference type="NCBI Taxonomy" id="2950420"/>
    <lineage>
        <taxon>Bacteria</taxon>
        <taxon>Pseudomonadati</taxon>
        <taxon>Bacteroidota</taxon>
        <taxon>Cytophagia</taxon>
        <taxon>Cytophagales</taxon>
        <taxon>Spirosomataceae</taxon>
        <taxon>Fibrivirga</taxon>
    </lineage>
</organism>
<dbReference type="EMBL" id="WAEL01000015">
    <property type="protein sequence ID" value="NID13781.1"/>
    <property type="molecule type" value="Genomic_DNA"/>
</dbReference>
<feature type="transmembrane region" description="Helical" evidence="2">
    <location>
        <begin position="20"/>
        <end position="42"/>
    </location>
</feature>
<evidence type="ECO:0000256" key="1">
    <source>
        <dbReference type="SAM" id="MobiDB-lite"/>
    </source>
</evidence>
<feature type="region of interest" description="Disordered" evidence="1">
    <location>
        <begin position="45"/>
        <end position="92"/>
    </location>
</feature>
<evidence type="ECO:0000313" key="3">
    <source>
        <dbReference type="EMBL" id="NID13781.1"/>
    </source>
</evidence>
<sequence>MYPPPPVLQLPGRPQPDPNDFFWTVLAILSTVILIGMALLFASSCKSPKTESSPPPVIKRDTIRDRMVRDKSEANQAATTAKQRTYQTQKPYETAAHDYDVLRQLLAEPGPDTLLRLPGVTHLPDGH</sequence>
<keyword evidence="2" id="KW-0812">Transmembrane</keyword>
<dbReference type="Proteomes" id="UP000606008">
    <property type="component" value="Unassembled WGS sequence"/>
</dbReference>
<evidence type="ECO:0000313" key="4">
    <source>
        <dbReference type="Proteomes" id="UP000606008"/>
    </source>
</evidence>
<dbReference type="RefSeq" id="WP_166694294.1">
    <property type="nucleotide sequence ID" value="NZ_WAEL01000015.1"/>
</dbReference>
<comment type="caution">
    <text evidence="3">The sequence shown here is derived from an EMBL/GenBank/DDBJ whole genome shotgun (WGS) entry which is preliminary data.</text>
</comment>
<proteinExistence type="predicted"/>
<keyword evidence="2" id="KW-0472">Membrane</keyword>
<feature type="compositionally biased region" description="Basic and acidic residues" evidence="1">
    <location>
        <begin position="58"/>
        <end position="73"/>
    </location>
</feature>
<evidence type="ECO:0000256" key="2">
    <source>
        <dbReference type="SAM" id="Phobius"/>
    </source>
</evidence>
<keyword evidence="4" id="KW-1185">Reference proteome</keyword>
<feature type="compositionally biased region" description="Polar residues" evidence="1">
    <location>
        <begin position="74"/>
        <end position="91"/>
    </location>
</feature>
<name>A0ABX0QMQ4_9BACT</name>
<reference evidence="3" key="1">
    <citation type="submission" date="2024-05" db="EMBL/GenBank/DDBJ databases">
        <authorList>
            <person name="Jung D.-H."/>
        </authorList>
    </citation>
    <scope>NUCLEOTIDE SEQUENCE</scope>
    <source>
        <strain evidence="3">JA-25</strain>
    </source>
</reference>
<accession>A0ABX0QMQ4</accession>
<gene>
    <name evidence="3" type="ORF">F7231_26670</name>
</gene>